<keyword evidence="1" id="KW-0812">Transmembrane</keyword>
<organism evidence="2 3">
    <name type="scientific">Evansella caseinilytica</name>
    <dbReference type="NCBI Taxonomy" id="1503961"/>
    <lineage>
        <taxon>Bacteria</taxon>
        <taxon>Bacillati</taxon>
        <taxon>Bacillota</taxon>
        <taxon>Bacilli</taxon>
        <taxon>Bacillales</taxon>
        <taxon>Bacillaceae</taxon>
        <taxon>Evansella</taxon>
    </lineage>
</organism>
<keyword evidence="3" id="KW-1185">Reference proteome</keyword>
<feature type="transmembrane region" description="Helical" evidence="1">
    <location>
        <begin position="57"/>
        <end position="79"/>
    </location>
</feature>
<keyword evidence="1" id="KW-0472">Membrane</keyword>
<feature type="transmembrane region" description="Helical" evidence="1">
    <location>
        <begin position="21"/>
        <end position="45"/>
    </location>
</feature>
<keyword evidence="1" id="KW-1133">Transmembrane helix</keyword>
<evidence type="ECO:0000313" key="3">
    <source>
        <dbReference type="Proteomes" id="UP000198935"/>
    </source>
</evidence>
<evidence type="ECO:0000256" key="1">
    <source>
        <dbReference type="SAM" id="Phobius"/>
    </source>
</evidence>
<dbReference type="OrthoDB" id="2973617at2"/>
<sequence length="201" mass="22030">MTLSVHPFGERMQWKKFIVKSGVYVAASVVTAAVTGFLLTALFSLLTGWITSAVKEIGFFIIVAAYFFKEIGLLPLPTLQRKWQIPSAWVNASPVKSMGIWGAILGAGIFTYNPYAIFFLKYMYAGIFHSVAAGLLAGLLFGSSRALTSIVLAYISSKQRENTASVVTVIWDKRTLFHRLHLGALLVLILFTCFLIITAGA</sequence>
<gene>
    <name evidence="2" type="ORF">SAMN05421736_101934</name>
</gene>
<accession>A0A1H3IUU0</accession>
<evidence type="ECO:0008006" key="4">
    <source>
        <dbReference type="Google" id="ProtNLM"/>
    </source>
</evidence>
<dbReference type="Proteomes" id="UP000198935">
    <property type="component" value="Unassembled WGS sequence"/>
</dbReference>
<protein>
    <recommendedName>
        <fullName evidence="4">Urease accessory protein UreH-like transmembrane domain-containing protein</fullName>
    </recommendedName>
</protein>
<dbReference type="EMBL" id="FNPI01000001">
    <property type="protein sequence ID" value="SDY31460.1"/>
    <property type="molecule type" value="Genomic_DNA"/>
</dbReference>
<proteinExistence type="predicted"/>
<evidence type="ECO:0000313" key="2">
    <source>
        <dbReference type="EMBL" id="SDY31460.1"/>
    </source>
</evidence>
<feature type="transmembrane region" description="Helical" evidence="1">
    <location>
        <begin position="126"/>
        <end position="155"/>
    </location>
</feature>
<name>A0A1H3IUU0_9BACI</name>
<dbReference type="STRING" id="1503961.SAMN05421736_101934"/>
<feature type="transmembrane region" description="Helical" evidence="1">
    <location>
        <begin position="100"/>
        <end position="120"/>
    </location>
</feature>
<feature type="transmembrane region" description="Helical" evidence="1">
    <location>
        <begin position="176"/>
        <end position="197"/>
    </location>
</feature>
<reference evidence="3" key="1">
    <citation type="submission" date="2016-10" db="EMBL/GenBank/DDBJ databases">
        <authorList>
            <person name="Varghese N."/>
            <person name="Submissions S."/>
        </authorList>
    </citation>
    <scope>NUCLEOTIDE SEQUENCE [LARGE SCALE GENOMIC DNA]</scope>
    <source>
        <strain evidence="3">SP</strain>
    </source>
</reference>
<dbReference type="AlphaFoldDB" id="A0A1H3IUU0"/>